<dbReference type="AlphaFoldDB" id="A0A9X8Y923"/>
<keyword evidence="2" id="KW-0813">Transport</keyword>
<comment type="subcellular location">
    <subcellularLocation>
        <location evidence="1">Cell membrane</location>
        <topology evidence="1">Multi-pass membrane protein</topology>
    </subcellularLocation>
</comment>
<dbReference type="InterPro" id="IPR002528">
    <property type="entry name" value="MATE_fam"/>
</dbReference>
<dbReference type="InterPro" id="IPR048279">
    <property type="entry name" value="MdtK-like"/>
</dbReference>
<organism evidence="8 9">
    <name type="scientific">Harryflintia acetispora</name>
    <dbReference type="NCBI Taxonomy" id="1849041"/>
    <lineage>
        <taxon>Bacteria</taxon>
        <taxon>Bacillati</taxon>
        <taxon>Bacillota</taxon>
        <taxon>Clostridia</taxon>
        <taxon>Eubacteriales</taxon>
        <taxon>Oscillospiraceae</taxon>
        <taxon>Harryflintia</taxon>
    </lineage>
</organism>
<dbReference type="Proteomes" id="UP000294682">
    <property type="component" value="Unassembled WGS sequence"/>
</dbReference>
<feature type="transmembrane region" description="Helical" evidence="7">
    <location>
        <begin position="391"/>
        <end position="415"/>
    </location>
</feature>
<evidence type="ECO:0000256" key="5">
    <source>
        <dbReference type="ARBA" id="ARBA00022989"/>
    </source>
</evidence>
<feature type="transmembrane region" description="Helical" evidence="7">
    <location>
        <begin position="421"/>
        <end position="442"/>
    </location>
</feature>
<proteinExistence type="predicted"/>
<evidence type="ECO:0000256" key="3">
    <source>
        <dbReference type="ARBA" id="ARBA00022475"/>
    </source>
</evidence>
<feature type="transmembrane region" description="Helical" evidence="7">
    <location>
        <begin position="104"/>
        <end position="126"/>
    </location>
</feature>
<sequence>MRRFFVQEENGITEGVIWKQLLIFFFPILFGTFFQQLYNTVDAVIVGRFVGTEALAAVGGSTSVLINLLVNLFVGISSGTTVVVAQHFGAQNHEAVSQAVHTSFALAIVGGAGLTVLGIAIAPAALGAMGTPADTLEGSLTYIRVYFLGIIASFIYNVGSGILRAVGDTKRPLYFLIVACLCNIVLDVVFVVFLRLGVLGVAIATLISQIVSAVLVVFALLTSTQSFHLFIKQIRFTGPVLRHVLSVGLPAGIQSDMYAISNILIQFCINSFGTSTVAAWAAFGKVDSLYWMISGAFGISITTFVGQNFGARKYDRIKRSVRVCLGMSFGTTALMSVLMCLLSRFLLMMFTADSEVLRIGMEIMWIQVPFYFTYVCIEVLSGAIRGTGDSLIPMLMTCTGICVMRVVWIFCVLPFRRELSTVVASYPITWAITSLLFIAYYLQGGWLRRRIAKQGPAHE</sequence>
<dbReference type="NCBIfam" id="TIGR00797">
    <property type="entry name" value="matE"/>
    <property type="match status" value="1"/>
</dbReference>
<dbReference type="PIRSF" id="PIRSF006603">
    <property type="entry name" value="DinF"/>
    <property type="match status" value="1"/>
</dbReference>
<dbReference type="Pfam" id="PF01554">
    <property type="entry name" value="MatE"/>
    <property type="match status" value="2"/>
</dbReference>
<evidence type="ECO:0000313" key="8">
    <source>
        <dbReference type="EMBL" id="TCL45038.1"/>
    </source>
</evidence>
<feature type="transmembrane region" description="Helical" evidence="7">
    <location>
        <begin position="363"/>
        <end position="384"/>
    </location>
</feature>
<comment type="caution">
    <text evidence="8">The sequence shown here is derived from an EMBL/GenBank/DDBJ whole genome shotgun (WGS) entry which is preliminary data.</text>
</comment>
<dbReference type="PANTHER" id="PTHR43549:SF3">
    <property type="entry name" value="MULTIDRUG RESISTANCE PROTEIN YPNP-RELATED"/>
    <property type="match status" value="1"/>
</dbReference>
<name>A0A9X8Y923_9FIRM</name>
<feature type="transmembrane region" description="Helical" evidence="7">
    <location>
        <begin position="58"/>
        <end position="84"/>
    </location>
</feature>
<dbReference type="InterPro" id="IPR052031">
    <property type="entry name" value="Membrane_Transporter-Flippase"/>
</dbReference>
<feature type="transmembrane region" description="Helical" evidence="7">
    <location>
        <begin position="21"/>
        <end position="38"/>
    </location>
</feature>
<accession>A0A9X8Y923</accession>
<feature type="transmembrane region" description="Helical" evidence="7">
    <location>
        <begin position="199"/>
        <end position="222"/>
    </location>
</feature>
<feature type="transmembrane region" description="Helical" evidence="7">
    <location>
        <begin position="323"/>
        <end position="351"/>
    </location>
</feature>
<evidence type="ECO:0000256" key="4">
    <source>
        <dbReference type="ARBA" id="ARBA00022692"/>
    </source>
</evidence>
<dbReference type="GO" id="GO:0005886">
    <property type="term" value="C:plasma membrane"/>
    <property type="evidence" value="ECO:0007669"/>
    <property type="project" value="UniProtKB-SubCell"/>
</dbReference>
<reference evidence="8 9" key="1">
    <citation type="submission" date="2019-03" db="EMBL/GenBank/DDBJ databases">
        <title>Genomic Encyclopedia of Type Strains, Phase IV (KMG-IV): sequencing the most valuable type-strain genomes for metagenomic binning, comparative biology and taxonomic classification.</title>
        <authorList>
            <person name="Goeker M."/>
        </authorList>
    </citation>
    <scope>NUCLEOTIDE SEQUENCE [LARGE SCALE GENOMIC DNA]</scope>
    <source>
        <strain evidence="8 9">DSM 100433</strain>
    </source>
</reference>
<evidence type="ECO:0000256" key="1">
    <source>
        <dbReference type="ARBA" id="ARBA00004651"/>
    </source>
</evidence>
<dbReference type="EMBL" id="SLUK01000001">
    <property type="protein sequence ID" value="TCL45038.1"/>
    <property type="molecule type" value="Genomic_DNA"/>
</dbReference>
<keyword evidence="3" id="KW-1003">Cell membrane</keyword>
<keyword evidence="5 7" id="KW-1133">Transmembrane helix</keyword>
<keyword evidence="9" id="KW-1185">Reference proteome</keyword>
<evidence type="ECO:0000256" key="7">
    <source>
        <dbReference type="SAM" id="Phobius"/>
    </source>
</evidence>
<feature type="transmembrane region" description="Helical" evidence="7">
    <location>
        <begin position="173"/>
        <end position="193"/>
    </location>
</feature>
<feature type="transmembrane region" description="Helical" evidence="7">
    <location>
        <begin position="146"/>
        <end position="166"/>
    </location>
</feature>
<keyword evidence="6 7" id="KW-0472">Membrane</keyword>
<dbReference type="PANTHER" id="PTHR43549">
    <property type="entry name" value="MULTIDRUG RESISTANCE PROTEIN YPNP-RELATED"/>
    <property type="match status" value="1"/>
</dbReference>
<evidence type="ECO:0000313" key="9">
    <source>
        <dbReference type="Proteomes" id="UP000294682"/>
    </source>
</evidence>
<dbReference type="GO" id="GO:0015297">
    <property type="term" value="F:antiporter activity"/>
    <property type="evidence" value="ECO:0007669"/>
    <property type="project" value="InterPro"/>
</dbReference>
<dbReference type="RefSeq" id="WP_079700150.1">
    <property type="nucleotide sequence ID" value="NZ_JADNAH010000055.1"/>
</dbReference>
<evidence type="ECO:0000256" key="6">
    <source>
        <dbReference type="ARBA" id="ARBA00023136"/>
    </source>
</evidence>
<dbReference type="GO" id="GO:0042910">
    <property type="term" value="F:xenobiotic transmembrane transporter activity"/>
    <property type="evidence" value="ECO:0007669"/>
    <property type="project" value="InterPro"/>
</dbReference>
<feature type="transmembrane region" description="Helical" evidence="7">
    <location>
        <begin position="263"/>
        <end position="283"/>
    </location>
</feature>
<gene>
    <name evidence="8" type="ORF">EDD78_10115</name>
</gene>
<evidence type="ECO:0000256" key="2">
    <source>
        <dbReference type="ARBA" id="ARBA00022448"/>
    </source>
</evidence>
<keyword evidence="4 7" id="KW-0812">Transmembrane</keyword>
<feature type="transmembrane region" description="Helical" evidence="7">
    <location>
        <begin position="289"/>
        <end position="311"/>
    </location>
</feature>
<dbReference type="CDD" id="cd13138">
    <property type="entry name" value="MATE_yoeA_like"/>
    <property type="match status" value="1"/>
</dbReference>
<protein>
    <submittedName>
        <fullName evidence="8">MATE family efflux protein</fullName>
    </submittedName>
</protein>